<evidence type="ECO:0000313" key="3">
    <source>
        <dbReference type="EMBL" id="PWN35511.1"/>
    </source>
</evidence>
<dbReference type="InParanoid" id="A0A316VHP9"/>
<feature type="region of interest" description="Disordered" evidence="1">
    <location>
        <begin position="57"/>
        <end position="94"/>
    </location>
</feature>
<dbReference type="AlphaFoldDB" id="A0A316VHP9"/>
<dbReference type="GeneID" id="37022660"/>
<evidence type="ECO:0000256" key="2">
    <source>
        <dbReference type="SAM" id="SignalP"/>
    </source>
</evidence>
<reference evidence="3 4" key="1">
    <citation type="journal article" date="2018" name="Mol. Biol. Evol.">
        <title>Broad Genomic Sampling Reveals a Smut Pathogenic Ancestry of the Fungal Clade Ustilaginomycotina.</title>
        <authorList>
            <person name="Kijpornyongpan T."/>
            <person name="Mondo S.J."/>
            <person name="Barry K."/>
            <person name="Sandor L."/>
            <person name="Lee J."/>
            <person name="Lipzen A."/>
            <person name="Pangilinan J."/>
            <person name="LaButti K."/>
            <person name="Hainaut M."/>
            <person name="Henrissat B."/>
            <person name="Grigoriev I.V."/>
            <person name="Spatafora J.W."/>
            <person name="Aime M.C."/>
        </authorList>
    </citation>
    <scope>NUCLEOTIDE SEQUENCE [LARGE SCALE GENOMIC DNA]</scope>
    <source>
        <strain evidence="3 4">MCA 3882</strain>
    </source>
</reference>
<feature type="region of interest" description="Disordered" evidence="1">
    <location>
        <begin position="127"/>
        <end position="171"/>
    </location>
</feature>
<feature type="chain" id="PRO_5016283346" evidence="2">
    <location>
        <begin position="24"/>
        <end position="171"/>
    </location>
</feature>
<protein>
    <submittedName>
        <fullName evidence="3">Uncharacterized protein</fullName>
    </submittedName>
</protein>
<keyword evidence="4" id="KW-1185">Reference proteome</keyword>
<dbReference type="RefSeq" id="XP_025355813.1">
    <property type="nucleotide sequence ID" value="XM_025500879.1"/>
</dbReference>
<feature type="compositionally biased region" description="Low complexity" evidence="1">
    <location>
        <begin position="61"/>
        <end position="73"/>
    </location>
</feature>
<accession>A0A316VHP9</accession>
<feature type="compositionally biased region" description="Basic residues" evidence="1">
    <location>
        <begin position="139"/>
        <end position="150"/>
    </location>
</feature>
<dbReference type="Proteomes" id="UP000245771">
    <property type="component" value="Unassembled WGS sequence"/>
</dbReference>
<sequence length="171" mass="19742">MKSKNGTLLLLAALLTLFAGTLGVASRSQRFRQRRSASYTLYDYSTENNEINELFKRSDSESSYQDSASSHDSLTPIEDTDSAPSDHGRTFASGNKKFHRKMYKFHDRKMKYHNTFGQVWDRKAYKQESEEHYSESTSSKKKKSKHKKLYKGLLEKNLQPGEKTAKEDAIR</sequence>
<feature type="signal peptide" evidence="2">
    <location>
        <begin position="1"/>
        <end position="23"/>
    </location>
</feature>
<organism evidence="3 4">
    <name type="scientific">Meira miltonrushii</name>
    <dbReference type="NCBI Taxonomy" id="1280837"/>
    <lineage>
        <taxon>Eukaryota</taxon>
        <taxon>Fungi</taxon>
        <taxon>Dikarya</taxon>
        <taxon>Basidiomycota</taxon>
        <taxon>Ustilaginomycotina</taxon>
        <taxon>Exobasidiomycetes</taxon>
        <taxon>Exobasidiales</taxon>
        <taxon>Brachybasidiaceae</taxon>
        <taxon>Meira</taxon>
    </lineage>
</organism>
<keyword evidence="2" id="KW-0732">Signal</keyword>
<gene>
    <name evidence="3" type="ORF">FA14DRAFT_178881</name>
</gene>
<dbReference type="EMBL" id="KZ819603">
    <property type="protein sequence ID" value="PWN35511.1"/>
    <property type="molecule type" value="Genomic_DNA"/>
</dbReference>
<evidence type="ECO:0000256" key="1">
    <source>
        <dbReference type="SAM" id="MobiDB-lite"/>
    </source>
</evidence>
<proteinExistence type="predicted"/>
<evidence type="ECO:0000313" key="4">
    <source>
        <dbReference type="Proteomes" id="UP000245771"/>
    </source>
</evidence>
<name>A0A316VHP9_9BASI</name>